<organism evidence="1 2">
    <name type="scientific">Burkholderia anthina</name>
    <dbReference type="NCBI Taxonomy" id="179879"/>
    <lineage>
        <taxon>Bacteria</taxon>
        <taxon>Pseudomonadati</taxon>
        <taxon>Pseudomonadota</taxon>
        <taxon>Betaproteobacteria</taxon>
        <taxon>Burkholderiales</taxon>
        <taxon>Burkholderiaceae</taxon>
        <taxon>Burkholderia</taxon>
        <taxon>Burkholderia cepacia complex</taxon>
    </lineage>
</organism>
<accession>A0AAW3PTG7</accession>
<dbReference type="Proteomes" id="UP000070434">
    <property type="component" value="Unassembled WGS sequence"/>
</dbReference>
<dbReference type="AlphaFoldDB" id="A0AAW3PTG7"/>
<proteinExistence type="predicted"/>
<evidence type="ECO:0008006" key="3">
    <source>
        <dbReference type="Google" id="ProtNLM"/>
    </source>
</evidence>
<dbReference type="EMBL" id="LNJP01000003">
    <property type="protein sequence ID" value="KWZ32054.1"/>
    <property type="molecule type" value="Genomic_DNA"/>
</dbReference>
<sequence>MSSISSRLVIMESIPLLSTGAFTAAFIWIRASSTNRCAQLPMAMWSRIAFAKALCLMARKIRLDNRC</sequence>
<evidence type="ECO:0000313" key="1">
    <source>
        <dbReference type="EMBL" id="KWZ32054.1"/>
    </source>
</evidence>
<comment type="caution">
    <text evidence="1">The sequence shown here is derived from an EMBL/GenBank/DDBJ whole genome shotgun (WGS) entry which is preliminary data.</text>
</comment>
<evidence type="ECO:0000313" key="2">
    <source>
        <dbReference type="Proteomes" id="UP000070434"/>
    </source>
</evidence>
<reference evidence="1 2" key="1">
    <citation type="submission" date="2015-11" db="EMBL/GenBank/DDBJ databases">
        <authorList>
            <person name="Sahl J."/>
            <person name="Wagner D."/>
            <person name="Keim P."/>
        </authorList>
    </citation>
    <scope>NUCLEOTIDE SEQUENCE [LARGE SCALE GENOMIC DNA]</scope>
    <source>
        <strain evidence="1 2">AZ-4-2-10-S1-D7</strain>
    </source>
</reference>
<name>A0AAW3PTG7_9BURK</name>
<protein>
    <recommendedName>
        <fullName evidence="3">Secreted protein</fullName>
    </recommendedName>
</protein>
<gene>
    <name evidence="1" type="ORF">WS64_27890</name>
</gene>